<name>A0A8T2QKS1_CERRI</name>
<dbReference type="Proteomes" id="UP000825935">
    <property type="component" value="Chromosome 34"/>
</dbReference>
<keyword evidence="4 6" id="KW-1133">Transmembrane helix</keyword>
<keyword evidence="3 6" id="KW-0812">Transmembrane</keyword>
<protein>
    <submittedName>
        <fullName evidence="7">Uncharacterized protein</fullName>
    </submittedName>
</protein>
<comment type="similarity">
    <text evidence="2 6">Belongs to the peroxisomal membrane protein PXMP2/4 family.</text>
</comment>
<reference evidence="7" key="1">
    <citation type="submission" date="2021-08" db="EMBL/GenBank/DDBJ databases">
        <title>WGS assembly of Ceratopteris richardii.</title>
        <authorList>
            <person name="Marchant D.B."/>
            <person name="Chen G."/>
            <person name="Jenkins J."/>
            <person name="Shu S."/>
            <person name="Leebens-Mack J."/>
            <person name="Grimwood J."/>
            <person name="Schmutz J."/>
            <person name="Soltis P."/>
            <person name="Soltis D."/>
            <person name="Chen Z.-H."/>
        </authorList>
    </citation>
    <scope>NUCLEOTIDE SEQUENCE</scope>
    <source>
        <strain evidence="7">Whitten #5841</strain>
        <tissue evidence="7">Leaf</tissue>
    </source>
</reference>
<feature type="transmembrane region" description="Helical" evidence="6">
    <location>
        <begin position="70"/>
        <end position="89"/>
    </location>
</feature>
<keyword evidence="8" id="KW-1185">Reference proteome</keyword>
<comment type="subcellular location">
    <subcellularLocation>
        <location evidence="1">Membrane</location>
        <topology evidence="1">Multi-pass membrane protein</topology>
    </subcellularLocation>
</comment>
<dbReference type="GO" id="GO:0005737">
    <property type="term" value="C:cytoplasm"/>
    <property type="evidence" value="ECO:0007669"/>
    <property type="project" value="TreeGrafter"/>
</dbReference>
<accession>A0A8T2QKS1</accession>
<dbReference type="AlphaFoldDB" id="A0A8T2QKS1"/>
<dbReference type="OMA" id="WYQSKLA"/>
<sequence length="221" mass="25215">MAALQKAWGWYQLQLARKPIRTQMITSSILWAVGDCAAQRLDSTFEVHSSSGDKQDNHASSRKGLDYRRVALTSSFGLLFVGPVGHLWYEGLEHVVKHRLKFQPNSAKFITAKVLADGLIFGPIHLFSFFSYMSLASGSTIEKLKEELRRDFLPAFLTEGLMWPVVQVVNFRFIPVQHQLLFVNAFCILDSAFLSWFKHQNDAPWKAWLSSLVVNDRGRKK</sequence>
<dbReference type="EMBL" id="CM035439">
    <property type="protein sequence ID" value="KAH7283851.1"/>
    <property type="molecule type" value="Genomic_DNA"/>
</dbReference>
<evidence type="ECO:0000256" key="1">
    <source>
        <dbReference type="ARBA" id="ARBA00004141"/>
    </source>
</evidence>
<evidence type="ECO:0000256" key="3">
    <source>
        <dbReference type="ARBA" id="ARBA00022692"/>
    </source>
</evidence>
<evidence type="ECO:0000256" key="5">
    <source>
        <dbReference type="ARBA" id="ARBA00023136"/>
    </source>
</evidence>
<dbReference type="OrthoDB" id="10267969at2759"/>
<feature type="transmembrane region" description="Helical" evidence="6">
    <location>
        <begin position="109"/>
        <end position="132"/>
    </location>
</feature>
<dbReference type="Pfam" id="PF04117">
    <property type="entry name" value="Mpv17_PMP22"/>
    <property type="match status" value="1"/>
</dbReference>
<dbReference type="PANTHER" id="PTHR11266:SF17">
    <property type="entry name" value="PROTEIN MPV17"/>
    <property type="match status" value="1"/>
</dbReference>
<dbReference type="GO" id="GO:0016020">
    <property type="term" value="C:membrane"/>
    <property type="evidence" value="ECO:0007669"/>
    <property type="project" value="UniProtKB-SubCell"/>
</dbReference>
<evidence type="ECO:0000313" key="7">
    <source>
        <dbReference type="EMBL" id="KAH7283851.1"/>
    </source>
</evidence>
<proteinExistence type="inferred from homology"/>
<comment type="caution">
    <text evidence="7">The sequence shown here is derived from an EMBL/GenBank/DDBJ whole genome shotgun (WGS) entry which is preliminary data.</text>
</comment>
<evidence type="ECO:0000256" key="4">
    <source>
        <dbReference type="ARBA" id="ARBA00022989"/>
    </source>
</evidence>
<evidence type="ECO:0000313" key="8">
    <source>
        <dbReference type="Proteomes" id="UP000825935"/>
    </source>
</evidence>
<gene>
    <name evidence="7" type="ORF">KP509_34G026800</name>
</gene>
<evidence type="ECO:0000256" key="2">
    <source>
        <dbReference type="ARBA" id="ARBA00006824"/>
    </source>
</evidence>
<keyword evidence="5 6" id="KW-0472">Membrane</keyword>
<evidence type="ECO:0000256" key="6">
    <source>
        <dbReference type="RuleBase" id="RU363053"/>
    </source>
</evidence>
<dbReference type="InterPro" id="IPR007248">
    <property type="entry name" value="Mpv17_PMP22"/>
</dbReference>
<organism evidence="7 8">
    <name type="scientific">Ceratopteris richardii</name>
    <name type="common">Triangle waterfern</name>
    <dbReference type="NCBI Taxonomy" id="49495"/>
    <lineage>
        <taxon>Eukaryota</taxon>
        <taxon>Viridiplantae</taxon>
        <taxon>Streptophyta</taxon>
        <taxon>Embryophyta</taxon>
        <taxon>Tracheophyta</taxon>
        <taxon>Polypodiopsida</taxon>
        <taxon>Polypodiidae</taxon>
        <taxon>Polypodiales</taxon>
        <taxon>Pteridineae</taxon>
        <taxon>Pteridaceae</taxon>
        <taxon>Parkerioideae</taxon>
        <taxon>Ceratopteris</taxon>
    </lineage>
</organism>
<dbReference type="PANTHER" id="PTHR11266">
    <property type="entry name" value="PEROXISOMAL MEMBRANE PROTEIN 2, PXMP2 MPV17"/>
    <property type="match status" value="1"/>
</dbReference>